<evidence type="ECO:0000313" key="1">
    <source>
        <dbReference type="EMBL" id="MBW5481087.1"/>
    </source>
</evidence>
<dbReference type="RefSeq" id="WP_219664972.1">
    <property type="nucleotide sequence ID" value="NZ_WTFF01000013.1"/>
</dbReference>
<keyword evidence="2" id="KW-1185">Reference proteome</keyword>
<dbReference type="EMBL" id="WTFF01000013">
    <property type="protein sequence ID" value="MBW5481087.1"/>
    <property type="molecule type" value="Genomic_DNA"/>
</dbReference>
<evidence type="ECO:0000313" key="2">
    <source>
        <dbReference type="Proteomes" id="UP000812013"/>
    </source>
</evidence>
<sequence>MGKWTYTPAPTDSWASNENARLHREGRDVDLHYSSAVLEDFLEAMSAIEDEFDRRSREAAPFGNSVVERLERISGV</sequence>
<dbReference type="Proteomes" id="UP000812013">
    <property type="component" value="Unassembled WGS sequence"/>
</dbReference>
<gene>
    <name evidence="1" type="ORF">GPJ59_04095</name>
</gene>
<proteinExistence type="predicted"/>
<name>A0ABS6Z052_9ACTN</name>
<comment type="caution">
    <text evidence="1">The sequence shown here is derived from an EMBL/GenBank/DDBJ whole genome shotgun (WGS) entry which is preliminary data.</text>
</comment>
<protein>
    <submittedName>
        <fullName evidence="1">Uncharacterized protein</fullName>
    </submittedName>
</protein>
<organism evidence="1 2">
    <name type="scientific">Streptomyces bambusae</name>
    <dbReference type="NCBI Taxonomy" id="1550616"/>
    <lineage>
        <taxon>Bacteria</taxon>
        <taxon>Bacillati</taxon>
        <taxon>Actinomycetota</taxon>
        <taxon>Actinomycetes</taxon>
        <taxon>Kitasatosporales</taxon>
        <taxon>Streptomycetaceae</taxon>
        <taxon>Streptomyces</taxon>
    </lineage>
</organism>
<accession>A0ABS6Z052</accession>
<reference evidence="1 2" key="1">
    <citation type="submission" date="2019-12" db="EMBL/GenBank/DDBJ databases">
        <title>Genome sequence of Streptomyces bambusae.</title>
        <authorList>
            <person name="Bansal K."/>
            <person name="Choksket S."/>
            <person name="Korpole S."/>
            <person name="Patil P.B."/>
        </authorList>
    </citation>
    <scope>NUCLEOTIDE SEQUENCE [LARGE SCALE GENOMIC DNA]</scope>
    <source>
        <strain evidence="1 2">SK60</strain>
    </source>
</reference>